<feature type="transmembrane region" description="Helical" evidence="1">
    <location>
        <begin position="6"/>
        <end position="31"/>
    </location>
</feature>
<evidence type="ECO:0000313" key="2">
    <source>
        <dbReference type="EMBL" id="SUN51607.1"/>
    </source>
</evidence>
<name>A0A380JXR8_STRDY</name>
<reference evidence="2 3" key="1">
    <citation type="submission" date="2018-06" db="EMBL/GenBank/DDBJ databases">
        <authorList>
            <consortium name="Pathogen Informatics"/>
            <person name="Doyle S."/>
        </authorList>
    </citation>
    <scope>NUCLEOTIDE SEQUENCE [LARGE SCALE GENOMIC DNA]</scope>
    <source>
        <strain evidence="2 3">NCTC4670</strain>
    </source>
</reference>
<proteinExistence type="predicted"/>
<evidence type="ECO:0000313" key="3">
    <source>
        <dbReference type="Proteomes" id="UP000254797"/>
    </source>
</evidence>
<sequence length="76" mass="8621">MKKVTVGIYVIIGLSILVASITLIAGLVFLLRQEMVKAVVYFILTLFWLIGLAINMKLLKKWNTISEKDSNHQDED</sequence>
<keyword evidence="1" id="KW-0812">Transmembrane</keyword>
<accession>A0A380JXR8</accession>
<feature type="transmembrane region" description="Helical" evidence="1">
    <location>
        <begin position="38"/>
        <end position="56"/>
    </location>
</feature>
<organism evidence="2 3">
    <name type="scientific">Streptococcus dysgalactiae subsp. dysgalactiae</name>
    <dbReference type="NCBI Taxonomy" id="99822"/>
    <lineage>
        <taxon>Bacteria</taxon>
        <taxon>Bacillati</taxon>
        <taxon>Bacillota</taxon>
        <taxon>Bacilli</taxon>
        <taxon>Lactobacillales</taxon>
        <taxon>Streptococcaceae</taxon>
        <taxon>Streptococcus</taxon>
    </lineage>
</organism>
<dbReference type="AlphaFoldDB" id="A0A380JXR8"/>
<evidence type="ECO:0000256" key="1">
    <source>
        <dbReference type="SAM" id="Phobius"/>
    </source>
</evidence>
<gene>
    <name evidence="2" type="ORF">NCTC4670_02099</name>
</gene>
<dbReference type="RefSeq" id="WP_115246738.1">
    <property type="nucleotide sequence ID" value="NZ_JAIEZZ010000015.1"/>
</dbReference>
<dbReference type="EMBL" id="UHFG01000004">
    <property type="protein sequence ID" value="SUN51607.1"/>
    <property type="molecule type" value="Genomic_DNA"/>
</dbReference>
<protein>
    <submittedName>
        <fullName evidence="2">Uncharacterized protein</fullName>
    </submittedName>
</protein>
<keyword evidence="1" id="KW-1133">Transmembrane helix</keyword>
<dbReference type="Proteomes" id="UP000254797">
    <property type="component" value="Unassembled WGS sequence"/>
</dbReference>
<keyword evidence="1" id="KW-0472">Membrane</keyword>